<feature type="transmembrane region" description="Helical" evidence="2">
    <location>
        <begin position="120"/>
        <end position="143"/>
    </location>
</feature>
<feature type="transmembrane region" description="Helical" evidence="2">
    <location>
        <begin position="174"/>
        <end position="193"/>
    </location>
</feature>
<keyword evidence="2" id="KW-0812">Transmembrane</keyword>
<dbReference type="EMBL" id="FONG01000008">
    <property type="protein sequence ID" value="SFF10367.1"/>
    <property type="molecule type" value="Genomic_DNA"/>
</dbReference>
<dbReference type="AlphaFoldDB" id="A0A1I2FZX6"/>
<keyword evidence="4" id="KW-1185">Reference proteome</keyword>
<feature type="transmembrane region" description="Helical" evidence="2">
    <location>
        <begin position="372"/>
        <end position="390"/>
    </location>
</feature>
<dbReference type="PANTHER" id="PTHR38454">
    <property type="entry name" value="INTEGRAL MEMBRANE PROTEIN-RELATED"/>
    <property type="match status" value="1"/>
</dbReference>
<dbReference type="RefSeq" id="WP_093714141.1">
    <property type="nucleotide sequence ID" value="NZ_FONG01000008.1"/>
</dbReference>
<reference evidence="4" key="1">
    <citation type="submission" date="2016-10" db="EMBL/GenBank/DDBJ databases">
        <authorList>
            <person name="Varghese N."/>
            <person name="Submissions S."/>
        </authorList>
    </citation>
    <scope>NUCLEOTIDE SEQUENCE [LARGE SCALE GENOMIC DNA]</scope>
    <source>
        <strain evidence="4">CGMCC 4.3510</strain>
    </source>
</reference>
<organism evidence="3 4">
    <name type="scientific">Actinacidiphila alni</name>
    <dbReference type="NCBI Taxonomy" id="380248"/>
    <lineage>
        <taxon>Bacteria</taxon>
        <taxon>Bacillati</taxon>
        <taxon>Actinomycetota</taxon>
        <taxon>Actinomycetes</taxon>
        <taxon>Kitasatosporales</taxon>
        <taxon>Streptomycetaceae</taxon>
        <taxon>Actinacidiphila</taxon>
    </lineage>
</organism>
<evidence type="ECO:0000256" key="2">
    <source>
        <dbReference type="SAM" id="Phobius"/>
    </source>
</evidence>
<keyword evidence="2" id="KW-1133">Transmembrane helix</keyword>
<sequence length="918" mass="97456">MAPLQVPPGTAERARAVLLAARTRAALLAACIAALAFCVGDAVAGSYPFGSRTRSVNDLGNQFVPYHAHLWDLLHGTADGGLFLNWQSGYGSSFLPDLGTYVSSPFALLVAFFPRDRIDLAVYAVTVLKIAAAAAAMAVLLLALRPGRWWAAGALGASYALCGWTLMQASYNPMWLDGLIAFPLMCLVAEWARDGRRPYLSVVVVALCWIANFYTAYMATIGAGLVLIARLLTERTDDPRVPGRREWLWALGRAARSTVLGIGLSAPLVLTIFKGTKLAYPGLVQEFQPKPWSDLFGRMLPGTYGFATPSTYVDTVALLLAFALPFHPAVPRRTRTVWTVLVLAVTASFQWKPTHLLWHAFSTPNGSAYRETFVLSGMMVIAGWFAFAHGLPGRRQLAWATGVMAALVAVTRWGADEGVTGDGTYPLLAIGLVATLGALLLLRWAADREAGTGGGTGPGPDVPSTTQKGKGLGSLRAGTVTGVAALPVVLAALLLIGTQIGQSAMSNAWATRKRLTTMDDYGQWGRRQTYEHDAVEKADGWPAYRTDPGREQTVGNDPLMVDGQGAQYYSSLTADTWTKTLMALGGGWTSRGRSLQSLDNPVTDVIFSVGARVHSLPDPHQDHVNPPPDVPPTVTRQQVPPLVTMRNAAPAGRYGISPFRNQELLLGSAVYRTPDTQLHDSEGALQHPTPKGYRIHGARTKPLSSTYRITASCPTDSQVYFSAPDFKGRVTLPGAAPVDFLGRMPTHRAVVQRLGKVPGHGGRFTFAVRAVESGMLSTNGVGCLDPARLAAAERRLAAGAPTGIHVTDDGVSAKLPAGAHGYAVVAAPAIKGWICSTNNGPSRPAHSYLGLISVPVTAGATSVSCSFTPPGLHLGEAIGGASLLGVAAIAALGWWRGRRRPEEDGGAEPVRQEPAALV</sequence>
<feature type="transmembrane region" description="Helical" evidence="2">
    <location>
        <begin position="477"/>
        <end position="497"/>
    </location>
</feature>
<dbReference type="STRING" id="380248.SAMN05216251_108157"/>
<proteinExistence type="predicted"/>
<dbReference type="Proteomes" id="UP000199323">
    <property type="component" value="Unassembled WGS sequence"/>
</dbReference>
<feature type="transmembrane region" description="Helical" evidence="2">
    <location>
        <begin position="397"/>
        <end position="415"/>
    </location>
</feature>
<evidence type="ECO:0000256" key="1">
    <source>
        <dbReference type="SAM" id="MobiDB-lite"/>
    </source>
</evidence>
<feature type="transmembrane region" description="Helical" evidence="2">
    <location>
        <begin position="336"/>
        <end position="352"/>
    </location>
</feature>
<feature type="region of interest" description="Disordered" evidence="1">
    <location>
        <begin position="451"/>
        <end position="471"/>
    </location>
</feature>
<feature type="transmembrane region" description="Helical" evidence="2">
    <location>
        <begin position="304"/>
        <end position="324"/>
    </location>
</feature>
<feature type="transmembrane region" description="Helical" evidence="2">
    <location>
        <begin position="25"/>
        <end position="49"/>
    </location>
</feature>
<evidence type="ECO:0000313" key="4">
    <source>
        <dbReference type="Proteomes" id="UP000199323"/>
    </source>
</evidence>
<evidence type="ECO:0000313" key="3">
    <source>
        <dbReference type="EMBL" id="SFF10367.1"/>
    </source>
</evidence>
<feature type="transmembrane region" description="Helical" evidence="2">
    <location>
        <begin position="149"/>
        <end position="167"/>
    </location>
</feature>
<dbReference type="OrthoDB" id="9815466at2"/>
<protein>
    <submittedName>
        <fullName evidence="3">Uncharacterized membrane protein YfhO</fullName>
    </submittedName>
</protein>
<name>A0A1I2FZX6_9ACTN</name>
<feature type="transmembrane region" description="Helical" evidence="2">
    <location>
        <begin position="199"/>
        <end position="232"/>
    </location>
</feature>
<dbReference type="PANTHER" id="PTHR38454:SF1">
    <property type="entry name" value="INTEGRAL MEMBRANE PROTEIN"/>
    <property type="match status" value="1"/>
</dbReference>
<dbReference type="Pfam" id="PF09586">
    <property type="entry name" value="YfhO"/>
    <property type="match status" value="1"/>
</dbReference>
<accession>A0A1I2FZX6</accession>
<keyword evidence="2" id="KW-0472">Membrane</keyword>
<gene>
    <name evidence="3" type="ORF">SAMN05216251_108157</name>
</gene>
<feature type="transmembrane region" description="Helical" evidence="2">
    <location>
        <begin position="427"/>
        <end position="446"/>
    </location>
</feature>
<dbReference type="InterPro" id="IPR018580">
    <property type="entry name" value="Uncharacterised_YfhO"/>
</dbReference>